<dbReference type="InterPro" id="IPR005170">
    <property type="entry name" value="Transptr-assoc_dom"/>
</dbReference>
<dbReference type="SUPFAM" id="SSF56176">
    <property type="entry name" value="FAD-binding/transporter-associated domain-like"/>
    <property type="match status" value="1"/>
</dbReference>
<sequence length="116" mass="13386">TVEDILEEIVGEIRDEFDVDEIPEIQKIKENHYIFDSKVLIDEVNDLLGTKIEEEDVNTLGGWMLTRKFDLKKGESLSLDGYEFKVLDIKEHHIKRIEAFRTAVSPSPLEEAELPS</sequence>
<name>A0ABV8B6Q5_9BACI</name>
<dbReference type="PANTHER" id="PTHR43099">
    <property type="entry name" value="UPF0053 PROTEIN YRKA"/>
    <property type="match status" value="1"/>
</dbReference>
<accession>A0ABV8B6Q5</accession>
<dbReference type="RefSeq" id="WP_377918372.1">
    <property type="nucleotide sequence ID" value="NZ_JBHRZT010000072.1"/>
</dbReference>
<dbReference type="Pfam" id="PF03471">
    <property type="entry name" value="CorC_HlyC"/>
    <property type="match status" value="1"/>
</dbReference>
<gene>
    <name evidence="2" type="ORF">ACFOU2_21985</name>
</gene>
<organism evidence="2 3">
    <name type="scientific">Bacillus songklensis</name>
    <dbReference type="NCBI Taxonomy" id="1069116"/>
    <lineage>
        <taxon>Bacteria</taxon>
        <taxon>Bacillati</taxon>
        <taxon>Bacillota</taxon>
        <taxon>Bacilli</taxon>
        <taxon>Bacillales</taxon>
        <taxon>Bacillaceae</taxon>
        <taxon>Bacillus</taxon>
    </lineage>
</organism>
<evidence type="ECO:0000313" key="2">
    <source>
        <dbReference type="EMBL" id="MFC3886001.1"/>
    </source>
</evidence>
<dbReference type="InterPro" id="IPR036318">
    <property type="entry name" value="FAD-bd_PCMH-like_sf"/>
</dbReference>
<dbReference type="InterPro" id="IPR016169">
    <property type="entry name" value="FAD-bd_PCMH_sub2"/>
</dbReference>
<dbReference type="EMBL" id="JBHRZT010000072">
    <property type="protein sequence ID" value="MFC3886001.1"/>
    <property type="molecule type" value="Genomic_DNA"/>
</dbReference>
<dbReference type="InterPro" id="IPR051676">
    <property type="entry name" value="UPF0053_domain"/>
</dbReference>
<dbReference type="Gene3D" id="3.90.1280.20">
    <property type="match status" value="1"/>
</dbReference>
<evidence type="ECO:0000313" key="3">
    <source>
        <dbReference type="Proteomes" id="UP001595752"/>
    </source>
</evidence>
<feature type="domain" description="Transporter-associated" evidence="1">
    <location>
        <begin position="26"/>
        <end position="103"/>
    </location>
</feature>
<evidence type="ECO:0000259" key="1">
    <source>
        <dbReference type="SMART" id="SM01091"/>
    </source>
</evidence>
<proteinExistence type="predicted"/>
<reference evidence="3" key="1">
    <citation type="journal article" date="2019" name="Int. J. Syst. Evol. Microbiol.">
        <title>The Global Catalogue of Microorganisms (GCM) 10K type strain sequencing project: providing services to taxonomists for standard genome sequencing and annotation.</title>
        <authorList>
            <consortium name="The Broad Institute Genomics Platform"/>
            <consortium name="The Broad Institute Genome Sequencing Center for Infectious Disease"/>
            <person name="Wu L."/>
            <person name="Ma J."/>
        </authorList>
    </citation>
    <scope>NUCLEOTIDE SEQUENCE [LARGE SCALE GENOMIC DNA]</scope>
    <source>
        <strain evidence="3">CCUG 61889</strain>
    </source>
</reference>
<dbReference type="PANTHER" id="PTHR43099:SF2">
    <property type="entry name" value="UPF0053 PROTEIN YRKA"/>
    <property type="match status" value="1"/>
</dbReference>
<protein>
    <submittedName>
        <fullName evidence="2">Transporter associated domain-containing protein</fullName>
    </submittedName>
</protein>
<feature type="non-terminal residue" evidence="2">
    <location>
        <position position="1"/>
    </location>
</feature>
<comment type="caution">
    <text evidence="2">The sequence shown here is derived from an EMBL/GenBank/DDBJ whole genome shotgun (WGS) entry which is preliminary data.</text>
</comment>
<dbReference type="Gene3D" id="3.30.465.10">
    <property type="match status" value="1"/>
</dbReference>
<keyword evidence="3" id="KW-1185">Reference proteome</keyword>
<dbReference type="Proteomes" id="UP001595752">
    <property type="component" value="Unassembled WGS sequence"/>
</dbReference>
<dbReference type="SMART" id="SM01091">
    <property type="entry name" value="CorC_HlyC"/>
    <property type="match status" value="1"/>
</dbReference>